<dbReference type="InterPro" id="IPR026444">
    <property type="entry name" value="Secre_tail"/>
</dbReference>
<dbReference type="Proteomes" id="UP000320184">
    <property type="component" value="Unassembled WGS sequence"/>
</dbReference>
<evidence type="ECO:0000313" key="3">
    <source>
        <dbReference type="Proteomes" id="UP000320184"/>
    </source>
</evidence>
<feature type="non-terminal residue" evidence="2">
    <location>
        <position position="1"/>
    </location>
</feature>
<gene>
    <name evidence="2" type="ORF">E6K73_12880</name>
</gene>
<feature type="region of interest" description="Disordered" evidence="1">
    <location>
        <begin position="1"/>
        <end position="51"/>
    </location>
</feature>
<organism evidence="2 3">
    <name type="scientific">Eiseniibacteriota bacterium</name>
    <dbReference type="NCBI Taxonomy" id="2212470"/>
    <lineage>
        <taxon>Bacteria</taxon>
        <taxon>Candidatus Eiseniibacteriota</taxon>
    </lineage>
</organism>
<feature type="compositionally biased region" description="Basic and acidic residues" evidence="1">
    <location>
        <begin position="344"/>
        <end position="357"/>
    </location>
</feature>
<protein>
    <submittedName>
        <fullName evidence="2">T9SS type A sorting domain-containing protein</fullName>
    </submittedName>
</protein>
<dbReference type="InterPro" id="IPR036278">
    <property type="entry name" value="Sialidase_sf"/>
</dbReference>
<dbReference type="NCBIfam" id="TIGR04183">
    <property type="entry name" value="Por_Secre_tail"/>
    <property type="match status" value="1"/>
</dbReference>
<sequence length="712" mass="75819">GDEIDERRGLGTGPTSGPGPRQDAAPPGRPLSTAGARPLWMPSGSPAVAGAPRNIRINDRVSDRVFGAVQSEVSLAASGSRVVAAWNDGETEAVPGPVGFGYSSDGGATWVDGGALPLGDSVSLYESDPVVAVNEKEFYLAVLATSARSGRKAVAVLTGGFTGTAFQWQPPVLARTAVSLPFPDKPWLVADSLSGNLYLSYTMFVISPTFRSDWIDFQRSTDDNASWTEPLKVSSTRDEGLVQGSRPVVGPAGEVHLVWSAVDTSATSGGLDHFRARTSRDGGVTFGREADVADVFSNFGSGAPGFNLGRGNAFPSVAVDRSPGIRRGRVYVCWQEPLDVFHDVPDSTGSQEERELNDQPMDASPLQIGSVIRGTITSSSDFDFFAFSGLQGQTVELYLDSLAVGLAPELRLLCTDGSTQLAFNRPAPDARPRFLIFTLPASGSYYAKVESSGPGSGGYRLRSGFARRRGERGRDHRDLFVAHSDDGIVWSDPVRLNDDPGWFDDWLPEVAVSAEGRAYAAWYDWRDSPASSCGGWSGVYLARSDDGGDSWSSLGPVADRLTNWSEVAGLKIPNQGDYISLFANDRTVFIAWADGRSPANGNPPDPDIYLALRDLSAEPPPAPPRPLALERVFPNPTRGDAVADVVLGDGGPARLELYDLAGRKLRSMALATSIPGRHAVALPPGPRLAPGVYALRVVQGERSATARFSVVH</sequence>
<reference evidence="2 3" key="1">
    <citation type="journal article" date="2019" name="Nat. Microbiol.">
        <title>Mediterranean grassland soil C-N compound turnover is dependent on rainfall and depth, and is mediated by genomically divergent microorganisms.</title>
        <authorList>
            <person name="Diamond S."/>
            <person name="Andeer P.F."/>
            <person name="Li Z."/>
            <person name="Crits-Christoph A."/>
            <person name="Burstein D."/>
            <person name="Anantharaman K."/>
            <person name="Lane K.R."/>
            <person name="Thomas B.C."/>
            <person name="Pan C."/>
            <person name="Northen T.R."/>
            <person name="Banfield J.F."/>
        </authorList>
    </citation>
    <scope>NUCLEOTIDE SEQUENCE [LARGE SCALE GENOMIC DNA]</scope>
    <source>
        <strain evidence="2">WS_3</strain>
    </source>
</reference>
<name>A0A538S972_UNCEI</name>
<dbReference type="Gene3D" id="2.60.120.380">
    <property type="match status" value="1"/>
</dbReference>
<dbReference type="CDD" id="cd15482">
    <property type="entry name" value="Sialidase_non-viral"/>
    <property type="match status" value="1"/>
</dbReference>
<dbReference type="EMBL" id="VBOT01000161">
    <property type="protein sequence ID" value="TMQ47921.1"/>
    <property type="molecule type" value="Genomic_DNA"/>
</dbReference>
<dbReference type="SUPFAM" id="SSF50939">
    <property type="entry name" value="Sialidases"/>
    <property type="match status" value="2"/>
</dbReference>
<comment type="caution">
    <text evidence="2">The sequence shown here is derived from an EMBL/GenBank/DDBJ whole genome shotgun (WGS) entry which is preliminary data.</text>
</comment>
<proteinExistence type="predicted"/>
<dbReference type="AlphaFoldDB" id="A0A538S972"/>
<accession>A0A538S972</accession>
<feature type="region of interest" description="Disordered" evidence="1">
    <location>
        <begin position="344"/>
        <end position="364"/>
    </location>
</feature>
<evidence type="ECO:0000256" key="1">
    <source>
        <dbReference type="SAM" id="MobiDB-lite"/>
    </source>
</evidence>
<dbReference type="Gene3D" id="2.120.10.10">
    <property type="match status" value="1"/>
</dbReference>
<evidence type="ECO:0000313" key="2">
    <source>
        <dbReference type="EMBL" id="TMQ47921.1"/>
    </source>
</evidence>